<protein>
    <submittedName>
        <fullName evidence="2">Uncharacterized protein</fullName>
    </submittedName>
</protein>
<sequence length="86" mass="9668">MEKRNSAKGTFKRVKSLMISILIAVVLFPGFTLLLSGAILLSLSLKLLELLGIEISSFGLRVLWHNLVFFKSEVPPNYKEVPEEVH</sequence>
<name>E8T310_THEA1</name>
<keyword evidence="1" id="KW-1133">Transmembrane helix</keyword>
<accession>E8T310</accession>
<keyword evidence="3" id="KW-1185">Reference proteome</keyword>
<dbReference type="HOGENOM" id="CLU_2496847_0_0_0"/>
<evidence type="ECO:0000313" key="2">
    <source>
        <dbReference type="EMBL" id="ADU96015.1"/>
    </source>
</evidence>
<keyword evidence="1" id="KW-0812">Transmembrane</keyword>
<dbReference type="KEGG" id="tam:Theam_0041"/>
<dbReference type="EMBL" id="CP002444">
    <property type="protein sequence ID" value="ADU96015.1"/>
    <property type="molecule type" value="Genomic_DNA"/>
</dbReference>
<gene>
    <name evidence="2" type="ordered locus">Theam_0041</name>
</gene>
<organism evidence="2 3">
    <name type="scientific">Thermovibrio ammonificans (strain DSM 15698 / JCM 12110 / HB-1)</name>
    <dbReference type="NCBI Taxonomy" id="648996"/>
    <lineage>
        <taxon>Bacteria</taxon>
        <taxon>Pseudomonadati</taxon>
        <taxon>Aquificota</taxon>
        <taxon>Aquificia</taxon>
        <taxon>Desulfurobacteriales</taxon>
        <taxon>Desulfurobacteriaceae</taxon>
        <taxon>Thermovibrio</taxon>
    </lineage>
</organism>
<dbReference type="STRING" id="648996.Theam_0041"/>
<dbReference type="Proteomes" id="UP000006362">
    <property type="component" value="Chromosome"/>
</dbReference>
<dbReference type="RefSeq" id="WP_013536801.1">
    <property type="nucleotide sequence ID" value="NC_014926.1"/>
</dbReference>
<reference evidence="2" key="1">
    <citation type="submission" date="2011-01" db="EMBL/GenBank/DDBJ databases">
        <title>Complete sequence of chromosome of Thermovibrio ammonificans HB-1.</title>
        <authorList>
            <consortium name="US DOE Joint Genome Institute"/>
            <person name="Lucas S."/>
            <person name="Copeland A."/>
            <person name="Lapidus A."/>
            <person name="Cheng J.-F."/>
            <person name="Goodwin L."/>
            <person name="Pitluck S."/>
            <person name="Davenport K."/>
            <person name="Detter J.C."/>
            <person name="Han C."/>
            <person name="Tapia R."/>
            <person name="Land M."/>
            <person name="Hauser L."/>
            <person name="Kyrpides N."/>
            <person name="Ivanova N."/>
            <person name="Ovchinnikova G."/>
            <person name="Vetriani C."/>
            <person name="Woyke T."/>
        </authorList>
    </citation>
    <scope>NUCLEOTIDE SEQUENCE [LARGE SCALE GENOMIC DNA]</scope>
    <source>
        <strain evidence="2">HB-1</strain>
    </source>
</reference>
<evidence type="ECO:0000256" key="1">
    <source>
        <dbReference type="SAM" id="Phobius"/>
    </source>
</evidence>
<proteinExistence type="predicted"/>
<dbReference type="AlphaFoldDB" id="E8T310"/>
<keyword evidence="1" id="KW-0472">Membrane</keyword>
<feature type="transmembrane region" description="Helical" evidence="1">
    <location>
        <begin position="21"/>
        <end position="41"/>
    </location>
</feature>
<evidence type="ECO:0000313" key="3">
    <source>
        <dbReference type="Proteomes" id="UP000006362"/>
    </source>
</evidence>